<evidence type="ECO:0000313" key="1">
    <source>
        <dbReference type="EMBL" id="THF61617.1"/>
    </source>
</evidence>
<keyword evidence="2" id="KW-1185">Reference proteome</keyword>
<dbReference type="EMBL" id="SSOD01000006">
    <property type="protein sequence ID" value="THF61617.1"/>
    <property type="molecule type" value="Genomic_DNA"/>
</dbReference>
<evidence type="ECO:0000313" key="2">
    <source>
        <dbReference type="Proteomes" id="UP000307956"/>
    </source>
</evidence>
<dbReference type="AlphaFoldDB" id="A0A4S4AQP9"/>
<sequence length="287" mass="31754">MNAPPSPDIPGVRDRAARLCETLASRLAADWPDLWQACEAGRPLPATAIPPAAADPLARHELASLLREAGPERAPIALPASVTALYAAEHERILAALEDEGTPVAPAADRWKKNHAILTGQLIPVGAEFAQPASGIPRSLLLRGGFAQQLRMLRTVALETGGFRPLLELHAHPDSLATFHEEGWRATYHRLAEILQLNPAYRGVMASSWFRDPALRTISPRLGYLRDYPERHGARMFLTGVDRVGTSGALARSPTRQRLFREGAYVPRIHMMVWPRKALLRWHEDDR</sequence>
<protein>
    <submittedName>
        <fullName evidence="1">Uncharacterized protein</fullName>
    </submittedName>
</protein>
<dbReference type="Proteomes" id="UP000307956">
    <property type="component" value="Unassembled WGS sequence"/>
</dbReference>
<proteinExistence type="predicted"/>
<accession>A0A4S4AQP9</accession>
<organism evidence="1 2">
    <name type="scientific">Pseudothauera rhizosphaerae</name>
    <dbReference type="NCBI Taxonomy" id="2565932"/>
    <lineage>
        <taxon>Bacteria</taxon>
        <taxon>Pseudomonadati</taxon>
        <taxon>Pseudomonadota</taxon>
        <taxon>Betaproteobacteria</taxon>
        <taxon>Rhodocyclales</taxon>
        <taxon>Zoogloeaceae</taxon>
        <taxon>Pseudothauera</taxon>
    </lineage>
</organism>
<dbReference type="OrthoDB" id="7199621at2"/>
<name>A0A4S4AQP9_9RHOO</name>
<reference evidence="1 2" key="1">
    <citation type="submission" date="2019-04" db="EMBL/GenBank/DDBJ databases">
        <title>Azoarcus rhizosphaerae sp. nov. isolated from rhizosphere of Ficus religiosa.</title>
        <authorList>
            <person name="Lin S.-Y."/>
            <person name="Hameed A."/>
            <person name="Hsu Y.-H."/>
            <person name="Young C.-C."/>
        </authorList>
    </citation>
    <scope>NUCLEOTIDE SEQUENCE [LARGE SCALE GENOMIC DNA]</scope>
    <source>
        <strain evidence="1 2">CC-YHH848</strain>
    </source>
</reference>
<dbReference type="RefSeq" id="WP_136384691.1">
    <property type="nucleotide sequence ID" value="NZ_SSOD01000006.1"/>
</dbReference>
<gene>
    <name evidence="1" type="ORF">E6O51_09180</name>
</gene>
<comment type="caution">
    <text evidence="1">The sequence shown here is derived from an EMBL/GenBank/DDBJ whole genome shotgun (WGS) entry which is preliminary data.</text>
</comment>